<reference evidence="1" key="1">
    <citation type="submission" date="2023-06" db="EMBL/GenBank/DDBJ databases">
        <authorList>
            <person name="Zhang S."/>
        </authorList>
    </citation>
    <scope>NUCLEOTIDE SEQUENCE</scope>
    <source>
        <strain evidence="1">SG2303</strain>
    </source>
</reference>
<gene>
    <name evidence="1" type="ORF">QU481_01155</name>
</gene>
<keyword evidence="2" id="KW-1185">Reference proteome</keyword>
<evidence type="ECO:0000313" key="1">
    <source>
        <dbReference type="EMBL" id="MDN0073507.1"/>
    </source>
</evidence>
<organism evidence="1 2">
    <name type="scientific">Crenobacter oryzisoli</name>
    <dbReference type="NCBI Taxonomy" id="3056844"/>
    <lineage>
        <taxon>Bacteria</taxon>
        <taxon>Pseudomonadati</taxon>
        <taxon>Pseudomonadota</taxon>
        <taxon>Betaproteobacteria</taxon>
        <taxon>Neisseriales</taxon>
        <taxon>Neisseriaceae</taxon>
        <taxon>Crenobacter</taxon>
    </lineage>
</organism>
<protein>
    <submittedName>
        <fullName evidence="1">Uncharacterized protein</fullName>
    </submittedName>
</protein>
<name>A0ABT7XI83_9NEIS</name>
<evidence type="ECO:0000313" key="2">
    <source>
        <dbReference type="Proteomes" id="UP001168540"/>
    </source>
</evidence>
<comment type="caution">
    <text evidence="1">The sequence shown here is derived from an EMBL/GenBank/DDBJ whole genome shotgun (WGS) entry which is preliminary data.</text>
</comment>
<dbReference type="RefSeq" id="WP_289828032.1">
    <property type="nucleotide sequence ID" value="NZ_JAUEDK010000002.1"/>
</dbReference>
<sequence>MKIMVTTAGSPKALVAGSSLDAVLLAIVGPYRAGVDIGDFDAVIDHGANALEYQIVKGDS</sequence>
<dbReference type="EMBL" id="JAUEDK010000002">
    <property type="protein sequence ID" value="MDN0073507.1"/>
    <property type="molecule type" value="Genomic_DNA"/>
</dbReference>
<accession>A0ABT7XI83</accession>
<proteinExistence type="predicted"/>
<dbReference type="Proteomes" id="UP001168540">
    <property type="component" value="Unassembled WGS sequence"/>
</dbReference>